<feature type="chain" id="PRO_5013079443" description="Outer membrane protein beta-barrel domain-containing protein" evidence="1">
    <location>
        <begin position="20"/>
        <end position="228"/>
    </location>
</feature>
<dbReference type="EMBL" id="MQWB01000001">
    <property type="protein sequence ID" value="OZC03995.1"/>
    <property type="molecule type" value="Genomic_DNA"/>
</dbReference>
<keyword evidence="1" id="KW-0732">Signal</keyword>
<evidence type="ECO:0000256" key="1">
    <source>
        <dbReference type="SAM" id="SignalP"/>
    </source>
</evidence>
<protein>
    <recommendedName>
        <fullName evidence="2">Outer membrane protein beta-barrel domain-containing protein</fullName>
    </recommendedName>
</protein>
<comment type="caution">
    <text evidence="3">The sequence shown here is derived from an EMBL/GenBank/DDBJ whole genome shotgun (WGS) entry which is preliminary data.</text>
</comment>
<evidence type="ECO:0000313" key="3">
    <source>
        <dbReference type="EMBL" id="OZC03995.1"/>
    </source>
</evidence>
<dbReference type="AlphaFoldDB" id="A0A259U1T6"/>
<keyword evidence="4" id="KW-1185">Reference proteome</keyword>
<feature type="domain" description="Outer membrane protein beta-barrel" evidence="2">
    <location>
        <begin position="18"/>
        <end position="201"/>
    </location>
</feature>
<name>A0A259U1T6_9BACT</name>
<dbReference type="RefSeq" id="WP_094549982.1">
    <property type="nucleotide sequence ID" value="NZ_MQWB01000001.1"/>
</dbReference>
<evidence type="ECO:0000259" key="2">
    <source>
        <dbReference type="Pfam" id="PF13568"/>
    </source>
</evidence>
<reference evidence="3 4" key="1">
    <citation type="submission" date="2016-11" db="EMBL/GenBank/DDBJ databases">
        <title>Study of marine rhodopsin-containing bacteria.</title>
        <authorList>
            <person name="Yoshizawa S."/>
            <person name="Kumagai Y."/>
            <person name="Kogure K."/>
        </authorList>
    </citation>
    <scope>NUCLEOTIDE SEQUENCE [LARGE SCALE GENOMIC DNA]</scope>
    <source>
        <strain evidence="3 4">SG-29</strain>
    </source>
</reference>
<dbReference type="InterPro" id="IPR025665">
    <property type="entry name" value="Beta-barrel_OMP_2"/>
</dbReference>
<dbReference type="OrthoDB" id="947434at2"/>
<organism evidence="3 4">
    <name type="scientific">Rubricoccus marinus</name>
    <dbReference type="NCBI Taxonomy" id="716817"/>
    <lineage>
        <taxon>Bacteria</taxon>
        <taxon>Pseudomonadati</taxon>
        <taxon>Rhodothermota</taxon>
        <taxon>Rhodothermia</taxon>
        <taxon>Rhodothermales</taxon>
        <taxon>Rubricoccaceae</taxon>
        <taxon>Rubricoccus</taxon>
    </lineage>
</organism>
<feature type="signal peptide" evidence="1">
    <location>
        <begin position="1"/>
        <end position="19"/>
    </location>
</feature>
<evidence type="ECO:0000313" key="4">
    <source>
        <dbReference type="Proteomes" id="UP000216446"/>
    </source>
</evidence>
<sequence length="228" mass="24287">MRFSLLAFTLVAFAATAQAQSPSFGLKAGLNTATLFFDDDGAFDEDGIEKQARLGFVGGVTADVPFTPSLGLRTEVLYAQKGFKTSFNFEGTDEAGDFDASQTIQLDYLEGPVLLNVMIPMQNGLEVGVQAGAVPAFKLRAALNCGGEADDDQFCEPEGDAAREEFDSQFKSFDLGGALGLTVGAGPFAVDARYTLGLLNVVDEEELEEDDSVKNGVFSIAAIYRFGR</sequence>
<accession>A0A259U1T6</accession>
<dbReference type="InParanoid" id="A0A259U1T6"/>
<proteinExistence type="predicted"/>
<dbReference type="Pfam" id="PF13568">
    <property type="entry name" value="OMP_b-brl_2"/>
    <property type="match status" value="1"/>
</dbReference>
<dbReference type="Proteomes" id="UP000216446">
    <property type="component" value="Unassembled WGS sequence"/>
</dbReference>
<gene>
    <name evidence="3" type="ORF">BSZ36_13985</name>
</gene>